<keyword evidence="6" id="KW-0061">Asparagine biosynthesis</keyword>
<evidence type="ECO:0000259" key="9">
    <source>
        <dbReference type="Pfam" id="PF00733"/>
    </source>
</evidence>
<dbReference type="InterPro" id="IPR051786">
    <property type="entry name" value="ASN_synthetase/amidase"/>
</dbReference>
<accession>A0A1Z4JI32</accession>
<dbReference type="InterPro" id="IPR014729">
    <property type="entry name" value="Rossmann-like_a/b/a_fold"/>
</dbReference>
<evidence type="ECO:0000259" key="10">
    <source>
        <dbReference type="Pfam" id="PF13537"/>
    </source>
</evidence>
<evidence type="ECO:0000313" key="11">
    <source>
        <dbReference type="EMBL" id="BAY56348.1"/>
    </source>
</evidence>
<sequence>MSWTIAVGNVESVQATWKEAGIAIVDAAFSVGERYVVIGEECEWTGFESLDRLDKTFVVWDRQLQQIWMIRDRVGQKTLYYTRTGETRWISPRLRSLNAYHSRELDLVALRDYLSCAFVPGSQTLWQQVREVRPGTYRNFQEETIYWSPQEQIHNLDASLEWHGQKVRSLLEGLIEEMLPSGEPVGAFLSGGIDSSCVTALAAKLHDRAVHTYSIHFGAPYPSELEFANLVAKHCHTQHHILEISPEMIWQMLPETLASLDDPIGEGLTVPNLVLARAAKESVNVVLNGEGGDPCFAGPKNKPMLLNQLYGSGGSKRDVEAYLTSFQKCFSDLPTLLKPEVYAAIAQAPSVFESDLNAPVAYLNRLMLLNLKFKGADYILTKVNALTAAAGITGRSPLFDPRMVELSLQIPPQYKLAGAEEKAVLKAAVADLLPDVIVNRPKSGMIMSMQQWFRNIWRRRARALLLDRKAEIAPYINQAIVKDWLDYRGQVWHRYGLKLWLLVTLEIWLRVNR</sequence>
<comment type="similarity">
    <text evidence="2">Belongs to the asparagine synthetase family.</text>
</comment>
<keyword evidence="6" id="KW-0028">Amino-acid biosynthesis</keyword>
<dbReference type="InterPro" id="IPR017932">
    <property type="entry name" value="GATase_2_dom"/>
</dbReference>
<dbReference type="InterPro" id="IPR001962">
    <property type="entry name" value="Asn_synthase"/>
</dbReference>
<gene>
    <name evidence="11" type="ORF">NIES2135_31790</name>
</gene>
<feature type="site" description="Important for beta-aspartyl-AMP intermediate formation" evidence="8">
    <location>
        <position position="290"/>
    </location>
</feature>
<keyword evidence="4" id="KW-0547">Nucleotide-binding</keyword>
<dbReference type="SUPFAM" id="SSF56235">
    <property type="entry name" value="N-terminal nucleophile aminohydrolases (Ntn hydrolases)"/>
    <property type="match status" value="1"/>
</dbReference>
<comment type="pathway">
    <text evidence="1">Amino-acid biosynthesis; L-asparagine biosynthesis; L-asparagine from L-aspartate (L-Gln route): step 1/1.</text>
</comment>
<dbReference type="EMBL" id="AP018203">
    <property type="protein sequence ID" value="BAY56348.1"/>
    <property type="molecule type" value="Genomic_DNA"/>
</dbReference>
<evidence type="ECO:0000256" key="6">
    <source>
        <dbReference type="ARBA" id="ARBA00022888"/>
    </source>
</evidence>
<evidence type="ECO:0000256" key="2">
    <source>
        <dbReference type="ARBA" id="ARBA00005752"/>
    </source>
</evidence>
<dbReference type="Proteomes" id="UP000217895">
    <property type="component" value="Chromosome"/>
</dbReference>
<feature type="domain" description="Asparagine synthetase" evidence="9">
    <location>
        <begin position="166"/>
        <end position="510"/>
    </location>
</feature>
<dbReference type="AlphaFoldDB" id="A0A1Z4JI32"/>
<comment type="catalytic activity">
    <reaction evidence="7">
        <text>L-aspartate + L-glutamine + ATP + H2O = L-asparagine + L-glutamate + AMP + diphosphate + H(+)</text>
        <dbReference type="Rhea" id="RHEA:12228"/>
        <dbReference type="ChEBI" id="CHEBI:15377"/>
        <dbReference type="ChEBI" id="CHEBI:15378"/>
        <dbReference type="ChEBI" id="CHEBI:29985"/>
        <dbReference type="ChEBI" id="CHEBI:29991"/>
        <dbReference type="ChEBI" id="CHEBI:30616"/>
        <dbReference type="ChEBI" id="CHEBI:33019"/>
        <dbReference type="ChEBI" id="CHEBI:58048"/>
        <dbReference type="ChEBI" id="CHEBI:58359"/>
        <dbReference type="ChEBI" id="CHEBI:456215"/>
        <dbReference type="EC" id="6.3.5.4"/>
    </reaction>
</comment>
<dbReference type="InterPro" id="IPR029055">
    <property type="entry name" value="Ntn_hydrolases_N"/>
</dbReference>
<evidence type="ECO:0000313" key="12">
    <source>
        <dbReference type="Proteomes" id="UP000217895"/>
    </source>
</evidence>
<dbReference type="EC" id="6.3.5.4" evidence="3"/>
<dbReference type="PIRSF" id="PIRSF001589">
    <property type="entry name" value="Asn_synthetase_glu-h"/>
    <property type="match status" value="1"/>
</dbReference>
<dbReference type="GO" id="GO:0005524">
    <property type="term" value="F:ATP binding"/>
    <property type="evidence" value="ECO:0007669"/>
    <property type="project" value="UniProtKB-KW"/>
</dbReference>
<evidence type="ECO:0000256" key="7">
    <source>
        <dbReference type="ARBA" id="ARBA00048741"/>
    </source>
</evidence>
<evidence type="ECO:0000256" key="5">
    <source>
        <dbReference type="ARBA" id="ARBA00022840"/>
    </source>
</evidence>
<name>A0A1Z4JI32_LEPBY</name>
<dbReference type="Pfam" id="PF00733">
    <property type="entry name" value="Asn_synthase"/>
    <property type="match status" value="1"/>
</dbReference>
<dbReference type="CDD" id="cd01991">
    <property type="entry name" value="Asn_synthase_B_C"/>
    <property type="match status" value="1"/>
</dbReference>
<proteinExistence type="inferred from homology"/>
<dbReference type="Gene3D" id="3.60.20.10">
    <property type="entry name" value="Glutamine Phosphoribosylpyrophosphate, subunit 1, domain 1"/>
    <property type="match status" value="1"/>
</dbReference>
<dbReference type="Gene3D" id="3.40.50.620">
    <property type="entry name" value="HUPs"/>
    <property type="match status" value="1"/>
</dbReference>
<evidence type="ECO:0000256" key="8">
    <source>
        <dbReference type="PIRSR" id="PIRSR001589-3"/>
    </source>
</evidence>
<organism evidence="11 12">
    <name type="scientific">Leptolyngbya boryana NIES-2135</name>
    <dbReference type="NCBI Taxonomy" id="1973484"/>
    <lineage>
        <taxon>Bacteria</taxon>
        <taxon>Bacillati</taxon>
        <taxon>Cyanobacteriota</taxon>
        <taxon>Cyanophyceae</taxon>
        <taxon>Leptolyngbyales</taxon>
        <taxon>Leptolyngbyaceae</taxon>
        <taxon>Leptolyngbya group</taxon>
        <taxon>Leptolyngbya</taxon>
    </lineage>
</organism>
<keyword evidence="5" id="KW-0067">ATP-binding</keyword>
<dbReference type="GO" id="GO:0006529">
    <property type="term" value="P:asparagine biosynthetic process"/>
    <property type="evidence" value="ECO:0007669"/>
    <property type="project" value="UniProtKB-KW"/>
</dbReference>
<protein>
    <recommendedName>
        <fullName evidence="3">asparagine synthase (glutamine-hydrolyzing)</fullName>
        <ecNumber evidence="3">6.3.5.4</ecNumber>
    </recommendedName>
</protein>
<evidence type="ECO:0000256" key="1">
    <source>
        <dbReference type="ARBA" id="ARBA00005187"/>
    </source>
</evidence>
<reference evidence="11 12" key="1">
    <citation type="submission" date="2017-06" db="EMBL/GenBank/DDBJ databases">
        <title>Genome sequencing of cyanobaciteial culture collection at National Institute for Environmental Studies (NIES).</title>
        <authorList>
            <person name="Hirose Y."/>
            <person name="Shimura Y."/>
            <person name="Fujisawa T."/>
            <person name="Nakamura Y."/>
            <person name="Kawachi M."/>
        </authorList>
    </citation>
    <scope>NUCLEOTIDE SEQUENCE [LARGE SCALE GENOMIC DNA]</scope>
    <source>
        <strain evidence="11 12">NIES-2135</strain>
    </source>
</reference>
<evidence type="ECO:0000256" key="3">
    <source>
        <dbReference type="ARBA" id="ARBA00012737"/>
    </source>
</evidence>
<dbReference type="PANTHER" id="PTHR43284:SF1">
    <property type="entry name" value="ASPARAGINE SYNTHETASE"/>
    <property type="match status" value="1"/>
</dbReference>
<dbReference type="Pfam" id="PF13537">
    <property type="entry name" value="GATase_7"/>
    <property type="match status" value="1"/>
</dbReference>
<keyword evidence="12" id="KW-1185">Reference proteome</keyword>
<dbReference type="GO" id="GO:0005829">
    <property type="term" value="C:cytosol"/>
    <property type="evidence" value="ECO:0007669"/>
    <property type="project" value="TreeGrafter"/>
</dbReference>
<dbReference type="GO" id="GO:0004066">
    <property type="term" value="F:asparagine synthase (glutamine-hydrolyzing) activity"/>
    <property type="evidence" value="ECO:0007669"/>
    <property type="project" value="UniProtKB-EC"/>
</dbReference>
<feature type="domain" description="Glutamine amidotransferase type-2" evidence="10">
    <location>
        <begin position="56"/>
        <end position="97"/>
    </location>
</feature>
<dbReference type="InterPro" id="IPR006426">
    <property type="entry name" value="Asn_synth_AEB"/>
</dbReference>
<dbReference type="SUPFAM" id="SSF52402">
    <property type="entry name" value="Adenine nucleotide alpha hydrolases-like"/>
    <property type="match status" value="1"/>
</dbReference>
<dbReference type="PANTHER" id="PTHR43284">
    <property type="entry name" value="ASPARAGINE SYNTHETASE (GLUTAMINE-HYDROLYZING)"/>
    <property type="match status" value="1"/>
</dbReference>
<evidence type="ECO:0000256" key="4">
    <source>
        <dbReference type="ARBA" id="ARBA00022741"/>
    </source>
</evidence>